<feature type="region of interest" description="Disordered" evidence="9">
    <location>
        <begin position="202"/>
        <end position="225"/>
    </location>
</feature>
<reference evidence="10 11" key="1">
    <citation type="submission" date="2019-07" db="EMBL/GenBank/DDBJ databases">
        <title>Genome assembly of two rare yeast pathogens: Diutina rugosa and Trichomonascus ciferrii.</title>
        <authorList>
            <person name="Mixao V."/>
            <person name="Saus E."/>
            <person name="Hansen A."/>
            <person name="Lass-Flor C."/>
            <person name="Gabaldon T."/>
        </authorList>
    </citation>
    <scope>NUCLEOTIDE SEQUENCE [LARGE SCALE GENOMIC DNA]</scope>
    <source>
        <strain evidence="10 11">CBS 613</strain>
    </source>
</reference>
<name>A0A642UPR5_DIURU</name>
<evidence type="ECO:0000256" key="6">
    <source>
        <dbReference type="ARBA" id="ARBA00023054"/>
    </source>
</evidence>
<evidence type="ECO:0000256" key="4">
    <source>
        <dbReference type="ARBA" id="ARBA00019827"/>
    </source>
</evidence>
<comment type="subcellular location">
    <subcellularLocation>
        <location evidence="1">Nucleus</location>
        <location evidence="1">Nucleolus</location>
    </subcellularLocation>
</comment>
<comment type="similarity">
    <text evidence="2">Belongs to the EFG1 family.</text>
</comment>
<keyword evidence="6 8" id="KW-0175">Coiled coil</keyword>
<evidence type="ECO:0000256" key="2">
    <source>
        <dbReference type="ARBA" id="ARBA00006916"/>
    </source>
</evidence>
<dbReference type="AlphaFoldDB" id="A0A642UPR5"/>
<dbReference type="VEuPathDB" id="FungiDB:DIURU_002501"/>
<dbReference type="OrthoDB" id="47732at2759"/>
<comment type="caution">
    <text evidence="10">The sequence shown here is derived from an EMBL/GenBank/DDBJ whole genome shotgun (WGS) entry which is preliminary data.</text>
</comment>
<keyword evidence="11" id="KW-1185">Reference proteome</keyword>
<dbReference type="GO" id="GO:0030688">
    <property type="term" value="C:preribosome, small subunit precursor"/>
    <property type="evidence" value="ECO:0007669"/>
    <property type="project" value="TreeGrafter"/>
</dbReference>
<evidence type="ECO:0000313" key="10">
    <source>
        <dbReference type="EMBL" id="KAA8903214.1"/>
    </source>
</evidence>
<dbReference type="OMA" id="KPHRIQE"/>
<dbReference type="InterPro" id="IPR050786">
    <property type="entry name" value="EFG1_rRNA-proc"/>
</dbReference>
<evidence type="ECO:0000256" key="1">
    <source>
        <dbReference type="ARBA" id="ARBA00004604"/>
    </source>
</evidence>
<feature type="compositionally biased region" description="Acidic residues" evidence="9">
    <location>
        <begin position="211"/>
        <end position="225"/>
    </location>
</feature>
<protein>
    <recommendedName>
        <fullName evidence="3">rRNA-processing protein EFG1</fullName>
    </recommendedName>
    <alternativeName>
        <fullName evidence="4">rRNA-processing protein efg1</fullName>
    </alternativeName>
</protein>
<dbReference type="EMBL" id="SWFT01000070">
    <property type="protein sequence ID" value="KAA8903214.1"/>
    <property type="molecule type" value="Genomic_DNA"/>
</dbReference>
<dbReference type="PANTHER" id="PTHR33911">
    <property type="entry name" value="RRNA-PROCESSING PROTEIN EFG1"/>
    <property type="match status" value="1"/>
</dbReference>
<proteinExistence type="inferred from homology"/>
<dbReference type="GO" id="GO:0005730">
    <property type="term" value="C:nucleolus"/>
    <property type="evidence" value="ECO:0007669"/>
    <property type="project" value="UniProtKB-SubCell"/>
</dbReference>
<dbReference type="GO" id="GO:0000462">
    <property type="term" value="P:maturation of SSU-rRNA from tricistronic rRNA transcript (SSU-rRNA, 5.8S rRNA, LSU-rRNA)"/>
    <property type="evidence" value="ECO:0007669"/>
    <property type="project" value="TreeGrafter"/>
</dbReference>
<organism evidence="10 11">
    <name type="scientific">Diutina rugosa</name>
    <name type="common">Yeast</name>
    <name type="synonym">Candida rugosa</name>
    <dbReference type="NCBI Taxonomy" id="5481"/>
    <lineage>
        <taxon>Eukaryota</taxon>
        <taxon>Fungi</taxon>
        <taxon>Dikarya</taxon>
        <taxon>Ascomycota</taxon>
        <taxon>Saccharomycotina</taxon>
        <taxon>Pichiomycetes</taxon>
        <taxon>Debaryomycetaceae</taxon>
        <taxon>Diutina</taxon>
    </lineage>
</organism>
<evidence type="ECO:0000256" key="9">
    <source>
        <dbReference type="SAM" id="MobiDB-lite"/>
    </source>
</evidence>
<dbReference type="Proteomes" id="UP000449547">
    <property type="component" value="Unassembled WGS sequence"/>
</dbReference>
<dbReference type="PANTHER" id="PTHR33911:SF1">
    <property type="entry name" value="RRNA-PROCESSING PROTEIN EFG1"/>
    <property type="match status" value="1"/>
</dbReference>
<dbReference type="GeneID" id="54781152"/>
<dbReference type="InterPro" id="IPR019310">
    <property type="entry name" value="Efg1"/>
</dbReference>
<dbReference type="RefSeq" id="XP_034012667.1">
    <property type="nucleotide sequence ID" value="XM_034155160.1"/>
</dbReference>
<keyword evidence="5" id="KW-0698">rRNA processing</keyword>
<evidence type="ECO:0000256" key="5">
    <source>
        <dbReference type="ARBA" id="ARBA00022552"/>
    </source>
</evidence>
<evidence type="ECO:0000256" key="8">
    <source>
        <dbReference type="SAM" id="Coils"/>
    </source>
</evidence>
<dbReference type="Pfam" id="PF10153">
    <property type="entry name" value="Efg1"/>
    <property type="match status" value="1"/>
</dbReference>
<evidence type="ECO:0000256" key="3">
    <source>
        <dbReference type="ARBA" id="ARBA00018689"/>
    </source>
</evidence>
<feature type="coiled-coil region" evidence="8">
    <location>
        <begin position="46"/>
        <end position="111"/>
    </location>
</feature>
<evidence type="ECO:0000313" key="11">
    <source>
        <dbReference type="Proteomes" id="UP000449547"/>
    </source>
</evidence>
<gene>
    <name evidence="10" type="ORF">DIURU_002501</name>
</gene>
<evidence type="ECO:0000256" key="7">
    <source>
        <dbReference type="ARBA" id="ARBA00023242"/>
    </source>
</evidence>
<keyword evidence="7" id="KW-0539">Nucleus</keyword>
<sequence length="225" mass="25804">MPKAPRKRGASIEVSAAMGGGNAKIKKKIRDIERLLRKDTLGADIRLENERALKALRVELEEAQSRLKERKTAKKYHMVRFFEKKKALRKLKQATKEVKRLEEEGDKKAIKKARRVLKHAQIDTAYVLLFPKSQKYLSLYPNDHETNNEANLTAKAKKGIQETEEARRNRRKEMEKLIDEDQLPFTFEDVLAGKEVDTTLAPAATPLAEIDAAEDNADDEDDFFE</sequence>
<accession>A0A642UPR5</accession>